<sequence>MSSKGRFGEFGGRFVPEVLIPPLEELEMAYEKIKDDKSFKKELDCYLRNYAGRPTPLYYAKNLSEKHGAKIYLKREDLLHGGAHKINNTIGQALLAKYMGKKRIIAETGAGQHGVATAMAGSLFKLKTEIYMGAEDVERQKTNVFRMKLLGAEVIPVNSGTRTLKDAINEALRDWVASFESTHYLIGSVVGPHPYPTIVRDFQSVIGFETREQILKAEGSLPDTVVACVGGGSNAIGIFHAFVEDDVELIGVEAGGNGVNNSASLNSGDKGVLHGMLSYFLQNEDGQMKDTHSIAAGLDYPGVGPEHAYLRDTKRAEYVVVSDEDALNAFVELSKLEGIIPALESAHAIAHAIKIAEERGGIIVVNLSGRGDKDIFIAMEALKA</sequence>
<comment type="catalytic activity">
    <reaction evidence="11 12">
        <text>(1S,2R)-1-C-(indol-3-yl)glycerol 3-phosphate + L-serine = D-glyceraldehyde 3-phosphate + L-tryptophan + H2O</text>
        <dbReference type="Rhea" id="RHEA:10532"/>
        <dbReference type="ChEBI" id="CHEBI:15377"/>
        <dbReference type="ChEBI" id="CHEBI:33384"/>
        <dbReference type="ChEBI" id="CHEBI:57912"/>
        <dbReference type="ChEBI" id="CHEBI:58866"/>
        <dbReference type="ChEBI" id="CHEBI:59776"/>
        <dbReference type="EC" id="4.2.1.20"/>
    </reaction>
</comment>
<gene>
    <name evidence="12" type="primary">trpB</name>
    <name evidence="14" type="ORF">Asulf_00650</name>
</gene>
<dbReference type="NCBIfam" id="TIGR00263">
    <property type="entry name" value="trpB"/>
    <property type="match status" value="1"/>
</dbReference>
<comment type="function">
    <text evidence="2 12">The beta subunit is responsible for the synthesis of L-tryptophan from indole and L-serine.</text>
</comment>
<evidence type="ECO:0000313" key="14">
    <source>
        <dbReference type="EMBL" id="AGK60668.1"/>
    </source>
</evidence>
<keyword evidence="9 12" id="KW-0057">Aromatic amino acid biosynthesis</keyword>
<evidence type="ECO:0000256" key="5">
    <source>
        <dbReference type="ARBA" id="ARBA00011270"/>
    </source>
</evidence>
<proteinExistence type="inferred from homology"/>
<keyword evidence="10 12" id="KW-0456">Lyase</keyword>
<evidence type="ECO:0000256" key="9">
    <source>
        <dbReference type="ARBA" id="ARBA00023141"/>
    </source>
</evidence>
<keyword evidence="15" id="KW-1185">Reference proteome</keyword>
<dbReference type="EMBL" id="CP005290">
    <property type="protein sequence ID" value="AGK60668.1"/>
    <property type="molecule type" value="Genomic_DNA"/>
</dbReference>
<dbReference type="UniPathway" id="UPA00035">
    <property type="reaction ID" value="UER00044"/>
</dbReference>
<comment type="subunit">
    <text evidence="5 12">Tetramer of two alpha and two beta chains.</text>
</comment>
<dbReference type="GO" id="GO:0005737">
    <property type="term" value="C:cytoplasm"/>
    <property type="evidence" value="ECO:0007669"/>
    <property type="project" value="TreeGrafter"/>
</dbReference>
<evidence type="ECO:0000256" key="11">
    <source>
        <dbReference type="ARBA" id="ARBA00049047"/>
    </source>
</evidence>
<feature type="modified residue" description="N6-(pyridoxal phosphate)lysine" evidence="12">
    <location>
        <position position="85"/>
    </location>
</feature>
<dbReference type="eggNOG" id="arCOG01433">
    <property type="taxonomic scope" value="Archaea"/>
</dbReference>
<evidence type="ECO:0000256" key="2">
    <source>
        <dbReference type="ARBA" id="ARBA00002786"/>
    </source>
</evidence>
<protein>
    <recommendedName>
        <fullName evidence="12">Tryptophan synthase beta chain</fullName>
        <ecNumber evidence="12">4.2.1.20</ecNumber>
    </recommendedName>
</protein>
<reference evidence="14 15" key="1">
    <citation type="journal article" date="2013" name="Genome Announc.">
        <title>Complete Genome Sequence of the Thermophilic and Facultatively Chemolithoautotrophic Sulfate Reducer Archaeoglobus sulfaticallidus Strain PM70-1T.</title>
        <authorList>
            <person name="Stokke R."/>
            <person name="Hocking W.P."/>
            <person name="Steinsbu B.O."/>
            <person name="Steen I.H."/>
        </authorList>
    </citation>
    <scope>NUCLEOTIDE SEQUENCE [LARGE SCALE GENOMIC DNA]</scope>
    <source>
        <strain evidence="14">PM70-1</strain>
    </source>
</reference>
<dbReference type="FunFam" id="3.40.50.1100:FF:000004">
    <property type="entry name" value="Tryptophan synthase beta chain"/>
    <property type="match status" value="1"/>
</dbReference>
<dbReference type="PIRSF" id="PIRSF001413">
    <property type="entry name" value="Trp_syn_beta"/>
    <property type="match status" value="1"/>
</dbReference>
<evidence type="ECO:0000256" key="6">
    <source>
        <dbReference type="ARBA" id="ARBA00022605"/>
    </source>
</evidence>
<dbReference type="FunFam" id="3.40.50.1100:FF:000001">
    <property type="entry name" value="Tryptophan synthase beta chain"/>
    <property type="match status" value="1"/>
</dbReference>
<comment type="cofactor">
    <cofactor evidence="1 12">
        <name>pyridoxal 5'-phosphate</name>
        <dbReference type="ChEBI" id="CHEBI:597326"/>
    </cofactor>
</comment>
<evidence type="ECO:0000256" key="8">
    <source>
        <dbReference type="ARBA" id="ARBA00022898"/>
    </source>
</evidence>
<evidence type="ECO:0000256" key="10">
    <source>
        <dbReference type="ARBA" id="ARBA00023239"/>
    </source>
</evidence>
<dbReference type="AlphaFoldDB" id="N0BCE5"/>
<keyword evidence="8 12" id="KW-0663">Pyridoxal phosphate</keyword>
<evidence type="ECO:0000256" key="3">
    <source>
        <dbReference type="ARBA" id="ARBA00004733"/>
    </source>
</evidence>
<dbReference type="InterPro" id="IPR001926">
    <property type="entry name" value="TrpB-like_PALP"/>
</dbReference>
<dbReference type="RefSeq" id="WP_015590267.1">
    <property type="nucleotide sequence ID" value="NC_021169.1"/>
</dbReference>
<dbReference type="InterPro" id="IPR006654">
    <property type="entry name" value="Trp_synth_beta"/>
</dbReference>
<comment type="similarity">
    <text evidence="4 12">Belongs to the TrpB family.</text>
</comment>
<dbReference type="Gene3D" id="3.40.50.1100">
    <property type="match status" value="2"/>
</dbReference>
<dbReference type="SUPFAM" id="SSF53686">
    <property type="entry name" value="Tryptophan synthase beta subunit-like PLP-dependent enzymes"/>
    <property type="match status" value="1"/>
</dbReference>
<keyword evidence="7 12" id="KW-0822">Tryptophan biosynthesis</keyword>
<dbReference type="InterPro" id="IPR036052">
    <property type="entry name" value="TrpB-like_PALP_sf"/>
</dbReference>
<dbReference type="CDD" id="cd06446">
    <property type="entry name" value="Trp-synth_B"/>
    <property type="match status" value="1"/>
</dbReference>
<dbReference type="STRING" id="387631.Asulf_00650"/>
<dbReference type="GO" id="GO:0004834">
    <property type="term" value="F:tryptophan synthase activity"/>
    <property type="evidence" value="ECO:0007669"/>
    <property type="project" value="UniProtKB-UniRule"/>
</dbReference>
<dbReference type="HAMAP" id="MF_00133">
    <property type="entry name" value="Trp_synth_beta"/>
    <property type="match status" value="1"/>
</dbReference>
<dbReference type="InterPro" id="IPR023026">
    <property type="entry name" value="Trp_synth_beta/beta-like"/>
</dbReference>
<dbReference type="KEGG" id="ast:Asulf_00650"/>
<accession>N0BCE5</accession>
<comment type="pathway">
    <text evidence="3 12">Amino-acid biosynthesis; L-tryptophan biosynthesis; L-tryptophan from chorismate: step 5/5.</text>
</comment>
<evidence type="ECO:0000256" key="12">
    <source>
        <dbReference type="HAMAP-Rule" id="MF_00133"/>
    </source>
</evidence>
<evidence type="ECO:0000256" key="1">
    <source>
        <dbReference type="ARBA" id="ARBA00001933"/>
    </source>
</evidence>
<evidence type="ECO:0000313" key="15">
    <source>
        <dbReference type="Proteomes" id="UP000013307"/>
    </source>
</evidence>
<dbReference type="EC" id="4.2.1.20" evidence="12"/>
<evidence type="ECO:0000256" key="7">
    <source>
        <dbReference type="ARBA" id="ARBA00022822"/>
    </source>
</evidence>
<name>N0BCE5_9EURY</name>
<evidence type="ECO:0000259" key="13">
    <source>
        <dbReference type="Pfam" id="PF00291"/>
    </source>
</evidence>
<dbReference type="HOGENOM" id="CLU_016734_3_1_2"/>
<dbReference type="Pfam" id="PF00291">
    <property type="entry name" value="PALP"/>
    <property type="match status" value="1"/>
</dbReference>
<feature type="domain" description="Tryptophan synthase beta chain-like PALP" evidence="13">
    <location>
        <begin position="51"/>
        <end position="369"/>
    </location>
</feature>
<dbReference type="Proteomes" id="UP000013307">
    <property type="component" value="Chromosome"/>
</dbReference>
<keyword evidence="6 12" id="KW-0028">Amino-acid biosynthesis</keyword>
<dbReference type="GeneID" id="15392293"/>
<organism evidence="14 15">
    <name type="scientific">Archaeoglobus sulfaticallidus PM70-1</name>
    <dbReference type="NCBI Taxonomy" id="387631"/>
    <lineage>
        <taxon>Archaea</taxon>
        <taxon>Methanobacteriati</taxon>
        <taxon>Methanobacteriota</taxon>
        <taxon>Archaeoglobi</taxon>
        <taxon>Archaeoglobales</taxon>
        <taxon>Archaeoglobaceae</taxon>
        <taxon>Archaeoglobus</taxon>
    </lineage>
</organism>
<evidence type="ECO:0000256" key="4">
    <source>
        <dbReference type="ARBA" id="ARBA00009982"/>
    </source>
</evidence>
<dbReference type="InterPro" id="IPR006653">
    <property type="entry name" value="Trp_synth_b_CS"/>
</dbReference>
<dbReference type="OrthoDB" id="371827at2157"/>
<dbReference type="PANTHER" id="PTHR48077">
    <property type="entry name" value="TRYPTOPHAN SYNTHASE-RELATED"/>
    <property type="match status" value="1"/>
</dbReference>
<dbReference type="PROSITE" id="PS00168">
    <property type="entry name" value="TRP_SYNTHASE_BETA"/>
    <property type="match status" value="1"/>
</dbReference>
<dbReference type="PANTHER" id="PTHR48077:SF3">
    <property type="entry name" value="TRYPTOPHAN SYNTHASE"/>
    <property type="match status" value="1"/>
</dbReference>